<gene>
    <name evidence="4" type="ORF">AAFF_G00381850</name>
</gene>
<dbReference type="PANTHER" id="PTHR15941:SF16">
    <property type="entry name" value="MYOZENIN 3A-RELATED"/>
    <property type="match status" value="1"/>
</dbReference>
<proteinExistence type="inferred from homology"/>
<dbReference type="EMBL" id="JAINUG010000007">
    <property type="protein sequence ID" value="KAJ8416163.1"/>
    <property type="molecule type" value="Genomic_DNA"/>
</dbReference>
<organism evidence="4 5">
    <name type="scientific">Aldrovandia affinis</name>
    <dbReference type="NCBI Taxonomy" id="143900"/>
    <lineage>
        <taxon>Eukaryota</taxon>
        <taxon>Metazoa</taxon>
        <taxon>Chordata</taxon>
        <taxon>Craniata</taxon>
        <taxon>Vertebrata</taxon>
        <taxon>Euteleostomi</taxon>
        <taxon>Actinopterygii</taxon>
        <taxon>Neopterygii</taxon>
        <taxon>Teleostei</taxon>
        <taxon>Notacanthiformes</taxon>
        <taxon>Halosauridae</taxon>
        <taxon>Aldrovandia</taxon>
    </lineage>
</organism>
<evidence type="ECO:0000256" key="3">
    <source>
        <dbReference type="SAM" id="MobiDB-lite"/>
    </source>
</evidence>
<dbReference type="PANTHER" id="PTHR15941">
    <property type="entry name" value="MYOZENIN"/>
    <property type="match status" value="1"/>
</dbReference>
<dbReference type="GO" id="GO:0003779">
    <property type="term" value="F:actin binding"/>
    <property type="evidence" value="ECO:0007669"/>
    <property type="project" value="TreeGrafter"/>
</dbReference>
<dbReference type="GO" id="GO:0051373">
    <property type="term" value="F:FATZ binding"/>
    <property type="evidence" value="ECO:0007669"/>
    <property type="project" value="TreeGrafter"/>
</dbReference>
<protein>
    <recommendedName>
        <fullName evidence="6">Myozenin-3</fullName>
    </recommendedName>
</protein>
<comment type="similarity">
    <text evidence="1">Belongs to the myozenin family.</text>
</comment>
<feature type="region of interest" description="Disordered" evidence="3">
    <location>
        <begin position="74"/>
        <end position="95"/>
    </location>
</feature>
<dbReference type="InterPro" id="IPR008438">
    <property type="entry name" value="MYOZ"/>
</dbReference>
<keyword evidence="2" id="KW-0597">Phosphoprotein</keyword>
<accession>A0AAD7T981</accession>
<evidence type="ECO:0000313" key="5">
    <source>
        <dbReference type="Proteomes" id="UP001221898"/>
    </source>
</evidence>
<reference evidence="4" key="1">
    <citation type="journal article" date="2023" name="Science">
        <title>Genome structures resolve the early diversification of teleost fishes.</title>
        <authorList>
            <person name="Parey E."/>
            <person name="Louis A."/>
            <person name="Montfort J."/>
            <person name="Bouchez O."/>
            <person name="Roques C."/>
            <person name="Iampietro C."/>
            <person name="Lluch J."/>
            <person name="Castinel A."/>
            <person name="Donnadieu C."/>
            <person name="Desvignes T."/>
            <person name="Floi Bucao C."/>
            <person name="Jouanno E."/>
            <person name="Wen M."/>
            <person name="Mejri S."/>
            <person name="Dirks R."/>
            <person name="Jansen H."/>
            <person name="Henkel C."/>
            <person name="Chen W.J."/>
            <person name="Zahm M."/>
            <person name="Cabau C."/>
            <person name="Klopp C."/>
            <person name="Thompson A.W."/>
            <person name="Robinson-Rechavi M."/>
            <person name="Braasch I."/>
            <person name="Lecointre G."/>
            <person name="Bobe J."/>
            <person name="Postlethwait J.H."/>
            <person name="Berthelot C."/>
            <person name="Roest Crollius H."/>
            <person name="Guiguen Y."/>
        </authorList>
    </citation>
    <scope>NUCLEOTIDE SEQUENCE</scope>
    <source>
        <strain evidence="4">NC1722</strain>
    </source>
</reference>
<dbReference type="Proteomes" id="UP001221898">
    <property type="component" value="Unassembled WGS sequence"/>
</dbReference>
<dbReference type="GO" id="GO:0030018">
    <property type="term" value="C:Z disc"/>
    <property type="evidence" value="ECO:0007669"/>
    <property type="project" value="InterPro"/>
</dbReference>
<comment type="caution">
    <text evidence="4">The sequence shown here is derived from an EMBL/GenBank/DDBJ whole genome shotgun (WGS) entry which is preliminary data.</text>
</comment>
<keyword evidence="5" id="KW-1185">Reference proteome</keyword>
<dbReference type="GO" id="GO:0031433">
    <property type="term" value="F:telethonin binding"/>
    <property type="evidence" value="ECO:0007669"/>
    <property type="project" value="TreeGrafter"/>
</dbReference>
<evidence type="ECO:0000256" key="2">
    <source>
        <dbReference type="ARBA" id="ARBA00022553"/>
    </source>
</evidence>
<dbReference type="AlphaFoldDB" id="A0AAD7T981"/>
<evidence type="ECO:0000313" key="4">
    <source>
        <dbReference type="EMBL" id="KAJ8416163.1"/>
    </source>
</evidence>
<dbReference type="Pfam" id="PF05556">
    <property type="entry name" value="Calsarcin"/>
    <property type="match status" value="1"/>
</dbReference>
<feature type="compositionally biased region" description="Polar residues" evidence="3">
    <location>
        <begin position="78"/>
        <end position="94"/>
    </location>
</feature>
<name>A0AAD7T981_9TELE</name>
<evidence type="ECO:0000256" key="1">
    <source>
        <dbReference type="ARBA" id="ARBA00009126"/>
    </source>
</evidence>
<dbReference type="GO" id="GO:0015629">
    <property type="term" value="C:actin cytoskeleton"/>
    <property type="evidence" value="ECO:0007669"/>
    <property type="project" value="TreeGrafter"/>
</dbReference>
<evidence type="ECO:0008006" key="6">
    <source>
        <dbReference type="Google" id="ProtNLM"/>
    </source>
</evidence>
<sequence length="243" mass="27210">MIQVTYRDLEKPRQQQSLDLSLEDLGDHLDLGRKISVPQDVMLEELQLQNNKGSRMFHQRLRRVDRFVLENAADSPHTAGQSDQLGEGQIQAQGSEEGKHDLLSTLKTTIAKKGSPDVLAPGYSGPLEAVPHERFNITVIPKAYSCPWPRELSDSDTIRPSVSARLPQLPQKLTPADYRCFNRAPMPFGGTAGSPRILPLPGFELLEAYTEPHLTWERVCRRPNFNRAPQGWKSGQTPEPATL</sequence>